<evidence type="ECO:0000313" key="2">
    <source>
        <dbReference type="EMBL" id="TQV67607.1"/>
    </source>
</evidence>
<dbReference type="OrthoDB" id="6305173at2"/>
<organism evidence="2 3">
    <name type="scientific">Aliiroseovarius halocynthiae</name>
    <dbReference type="NCBI Taxonomy" id="985055"/>
    <lineage>
        <taxon>Bacteria</taxon>
        <taxon>Pseudomonadati</taxon>
        <taxon>Pseudomonadota</taxon>
        <taxon>Alphaproteobacteria</taxon>
        <taxon>Rhodobacterales</taxon>
        <taxon>Paracoccaceae</taxon>
        <taxon>Aliiroseovarius</taxon>
    </lineage>
</organism>
<dbReference type="Gene3D" id="2.170.16.10">
    <property type="entry name" value="Hedgehog/Intein (Hint) domain"/>
    <property type="match status" value="1"/>
</dbReference>
<accession>A0A545SRM9</accession>
<proteinExistence type="predicted"/>
<dbReference type="Proteomes" id="UP000315816">
    <property type="component" value="Unassembled WGS sequence"/>
</dbReference>
<name>A0A545SRM9_9RHOB</name>
<feature type="domain" description="Hedgehog/Intein (Hint)" evidence="1">
    <location>
        <begin position="165"/>
        <end position="306"/>
    </location>
</feature>
<reference evidence="2 3" key="1">
    <citation type="submission" date="2019-06" db="EMBL/GenBank/DDBJ databases">
        <title>A novel species of marine bacteria.</title>
        <authorList>
            <person name="Wang Y."/>
        </authorList>
    </citation>
    <scope>NUCLEOTIDE SEQUENCE [LARGE SCALE GENOMIC DNA]</scope>
    <source>
        <strain evidence="2 3">MA1-10</strain>
    </source>
</reference>
<dbReference type="AlphaFoldDB" id="A0A545SRM9"/>
<sequence length="365" mass="39104">MPTTFNVISLGVQTLIDPTEGSDTIENASALVGLTVGALGDPLLDNFVSLSSAGAGFTGGNNTAYDNNNNNSDDQFSIDGGPAQTFDAVAPYNATITFTDGTTANVTAVVFQDTAGNTYLAPEFSSNADQALYESGALRSITLDSLIGGTYSGLTGTRQAWNFVTCFAQGTGILTPDGEVSVEQLSPGDKVCTLNSGDQTIRWVGIRSVPAIDKLAPIRIKAGALGQGLPKQDLCVSRQHRMLCRSKVAKRMFDTPEALISANKLTVLSGVRQDDSFGWITYCHILCDTHEVVYANGMPAETLYLGTQTKHSMTPEALEEIRAIFPELVEGAKPPTPAHFMPGNAPQRNLMRRLRKNRHPFYETS</sequence>
<protein>
    <submittedName>
        <fullName evidence="2">Hint domain-containing protein</fullName>
    </submittedName>
</protein>
<keyword evidence="3" id="KW-1185">Reference proteome</keyword>
<dbReference type="Pfam" id="PF13403">
    <property type="entry name" value="Hint_2"/>
    <property type="match status" value="1"/>
</dbReference>
<dbReference type="InterPro" id="IPR028992">
    <property type="entry name" value="Hedgehog/Intein_dom"/>
</dbReference>
<evidence type="ECO:0000313" key="3">
    <source>
        <dbReference type="Proteomes" id="UP000315816"/>
    </source>
</evidence>
<comment type="caution">
    <text evidence="2">The sequence shown here is derived from an EMBL/GenBank/DDBJ whole genome shotgun (WGS) entry which is preliminary data.</text>
</comment>
<dbReference type="RefSeq" id="WP_142853771.1">
    <property type="nucleotide sequence ID" value="NZ_FXWW01000002.1"/>
</dbReference>
<dbReference type="EMBL" id="VICH01000006">
    <property type="protein sequence ID" value="TQV67607.1"/>
    <property type="molecule type" value="Genomic_DNA"/>
</dbReference>
<gene>
    <name evidence="2" type="ORF">FIL88_10355</name>
</gene>
<dbReference type="SUPFAM" id="SSF51294">
    <property type="entry name" value="Hedgehog/intein (Hint) domain"/>
    <property type="match status" value="1"/>
</dbReference>
<evidence type="ECO:0000259" key="1">
    <source>
        <dbReference type="Pfam" id="PF13403"/>
    </source>
</evidence>
<dbReference type="InterPro" id="IPR036844">
    <property type="entry name" value="Hint_dom_sf"/>
</dbReference>